<keyword evidence="3" id="KW-1185">Reference proteome</keyword>
<name>A0A3N4IMV6_ASCIM</name>
<sequence length="171" mass="18468">MLSRVIRILTTGGKFRRRQIHLDGRQPSASTVPAPSSKDRKPPAGPPAGDTGSNNEGPRGGYRDIEQRKELRTVAMLEITDMIGIDCLDHTLNPTTRSGRSFATLSRLGDIGCSASRPSWHADGTTVDGESFIGDEDMKAELVTSQLRTGGAFALDVEAETGMFEQSESFD</sequence>
<evidence type="ECO:0000313" key="2">
    <source>
        <dbReference type="EMBL" id="RPA86747.1"/>
    </source>
</evidence>
<organism evidence="2 3">
    <name type="scientific">Ascobolus immersus RN42</name>
    <dbReference type="NCBI Taxonomy" id="1160509"/>
    <lineage>
        <taxon>Eukaryota</taxon>
        <taxon>Fungi</taxon>
        <taxon>Dikarya</taxon>
        <taxon>Ascomycota</taxon>
        <taxon>Pezizomycotina</taxon>
        <taxon>Pezizomycetes</taxon>
        <taxon>Pezizales</taxon>
        <taxon>Ascobolaceae</taxon>
        <taxon>Ascobolus</taxon>
    </lineage>
</organism>
<evidence type="ECO:0000313" key="3">
    <source>
        <dbReference type="Proteomes" id="UP000275078"/>
    </source>
</evidence>
<dbReference type="AlphaFoldDB" id="A0A3N4IMV6"/>
<reference evidence="2 3" key="1">
    <citation type="journal article" date="2018" name="Nat. Ecol. Evol.">
        <title>Pezizomycetes genomes reveal the molecular basis of ectomycorrhizal truffle lifestyle.</title>
        <authorList>
            <person name="Murat C."/>
            <person name="Payen T."/>
            <person name="Noel B."/>
            <person name="Kuo A."/>
            <person name="Morin E."/>
            <person name="Chen J."/>
            <person name="Kohler A."/>
            <person name="Krizsan K."/>
            <person name="Balestrini R."/>
            <person name="Da Silva C."/>
            <person name="Montanini B."/>
            <person name="Hainaut M."/>
            <person name="Levati E."/>
            <person name="Barry K.W."/>
            <person name="Belfiori B."/>
            <person name="Cichocki N."/>
            <person name="Clum A."/>
            <person name="Dockter R.B."/>
            <person name="Fauchery L."/>
            <person name="Guy J."/>
            <person name="Iotti M."/>
            <person name="Le Tacon F."/>
            <person name="Lindquist E.A."/>
            <person name="Lipzen A."/>
            <person name="Malagnac F."/>
            <person name="Mello A."/>
            <person name="Molinier V."/>
            <person name="Miyauchi S."/>
            <person name="Poulain J."/>
            <person name="Riccioni C."/>
            <person name="Rubini A."/>
            <person name="Sitrit Y."/>
            <person name="Splivallo R."/>
            <person name="Traeger S."/>
            <person name="Wang M."/>
            <person name="Zifcakova L."/>
            <person name="Wipf D."/>
            <person name="Zambonelli A."/>
            <person name="Paolocci F."/>
            <person name="Nowrousian M."/>
            <person name="Ottonello S."/>
            <person name="Baldrian P."/>
            <person name="Spatafora J.W."/>
            <person name="Henrissat B."/>
            <person name="Nagy L.G."/>
            <person name="Aury J.M."/>
            <person name="Wincker P."/>
            <person name="Grigoriev I.V."/>
            <person name="Bonfante P."/>
            <person name="Martin F.M."/>
        </authorList>
    </citation>
    <scope>NUCLEOTIDE SEQUENCE [LARGE SCALE GENOMIC DNA]</scope>
    <source>
        <strain evidence="2 3">RN42</strain>
    </source>
</reference>
<protein>
    <submittedName>
        <fullName evidence="2">Uncharacterized protein</fullName>
    </submittedName>
</protein>
<dbReference type="EMBL" id="ML119648">
    <property type="protein sequence ID" value="RPA86747.1"/>
    <property type="molecule type" value="Genomic_DNA"/>
</dbReference>
<evidence type="ECO:0000256" key="1">
    <source>
        <dbReference type="SAM" id="MobiDB-lite"/>
    </source>
</evidence>
<proteinExistence type="predicted"/>
<accession>A0A3N4IMV6</accession>
<dbReference type="Proteomes" id="UP000275078">
    <property type="component" value="Unassembled WGS sequence"/>
</dbReference>
<gene>
    <name evidence="2" type="ORF">BJ508DRAFT_372499</name>
</gene>
<feature type="region of interest" description="Disordered" evidence="1">
    <location>
        <begin position="20"/>
        <end position="67"/>
    </location>
</feature>